<feature type="compositionally biased region" description="Basic and acidic residues" evidence="1">
    <location>
        <begin position="1072"/>
        <end position="1084"/>
    </location>
</feature>
<feature type="region of interest" description="Disordered" evidence="1">
    <location>
        <begin position="365"/>
        <end position="540"/>
    </location>
</feature>
<dbReference type="InterPro" id="IPR036465">
    <property type="entry name" value="vWFA_dom_sf"/>
</dbReference>
<feature type="compositionally biased region" description="Basic and acidic residues" evidence="1">
    <location>
        <begin position="1220"/>
        <end position="1268"/>
    </location>
</feature>
<dbReference type="AlphaFoldDB" id="A0A3N4HTC6"/>
<evidence type="ECO:0000256" key="1">
    <source>
        <dbReference type="SAM" id="MobiDB-lite"/>
    </source>
</evidence>
<proteinExistence type="predicted"/>
<feature type="compositionally biased region" description="Low complexity" evidence="1">
    <location>
        <begin position="1093"/>
        <end position="1103"/>
    </location>
</feature>
<feature type="compositionally biased region" description="Low complexity" evidence="1">
    <location>
        <begin position="527"/>
        <end position="537"/>
    </location>
</feature>
<feature type="compositionally biased region" description="Polar residues" evidence="1">
    <location>
        <begin position="48"/>
        <end position="58"/>
    </location>
</feature>
<reference evidence="2 3" key="1">
    <citation type="journal article" date="2018" name="Nat. Ecol. Evol.">
        <title>Pezizomycetes genomes reveal the molecular basis of ectomycorrhizal truffle lifestyle.</title>
        <authorList>
            <person name="Murat C."/>
            <person name="Payen T."/>
            <person name="Noel B."/>
            <person name="Kuo A."/>
            <person name="Morin E."/>
            <person name="Chen J."/>
            <person name="Kohler A."/>
            <person name="Krizsan K."/>
            <person name="Balestrini R."/>
            <person name="Da Silva C."/>
            <person name="Montanini B."/>
            <person name="Hainaut M."/>
            <person name="Levati E."/>
            <person name="Barry K.W."/>
            <person name="Belfiori B."/>
            <person name="Cichocki N."/>
            <person name="Clum A."/>
            <person name="Dockter R.B."/>
            <person name="Fauchery L."/>
            <person name="Guy J."/>
            <person name="Iotti M."/>
            <person name="Le Tacon F."/>
            <person name="Lindquist E.A."/>
            <person name="Lipzen A."/>
            <person name="Malagnac F."/>
            <person name="Mello A."/>
            <person name="Molinier V."/>
            <person name="Miyauchi S."/>
            <person name="Poulain J."/>
            <person name="Riccioni C."/>
            <person name="Rubini A."/>
            <person name="Sitrit Y."/>
            <person name="Splivallo R."/>
            <person name="Traeger S."/>
            <person name="Wang M."/>
            <person name="Zifcakova L."/>
            <person name="Wipf D."/>
            <person name="Zambonelli A."/>
            <person name="Paolocci F."/>
            <person name="Nowrousian M."/>
            <person name="Ottonello S."/>
            <person name="Baldrian P."/>
            <person name="Spatafora J.W."/>
            <person name="Henrissat B."/>
            <person name="Nagy L.G."/>
            <person name="Aury J.M."/>
            <person name="Wincker P."/>
            <person name="Grigoriev I.V."/>
            <person name="Bonfante P."/>
            <person name="Martin F.M."/>
        </authorList>
    </citation>
    <scope>NUCLEOTIDE SEQUENCE [LARGE SCALE GENOMIC DNA]</scope>
    <source>
        <strain evidence="2 3">RN42</strain>
    </source>
</reference>
<feature type="compositionally biased region" description="Low complexity" evidence="1">
    <location>
        <begin position="174"/>
        <end position="186"/>
    </location>
</feature>
<keyword evidence="3" id="KW-1185">Reference proteome</keyword>
<feature type="compositionally biased region" description="Low complexity" evidence="1">
    <location>
        <begin position="123"/>
        <end position="136"/>
    </location>
</feature>
<evidence type="ECO:0000313" key="2">
    <source>
        <dbReference type="EMBL" id="RPA75241.1"/>
    </source>
</evidence>
<feature type="compositionally biased region" description="Low complexity" evidence="1">
    <location>
        <begin position="431"/>
        <end position="442"/>
    </location>
</feature>
<feature type="region of interest" description="Disordered" evidence="1">
    <location>
        <begin position="170"/>
        <end position="317"/>
    </location>
</feature>
<feature type="region of interest" description="Disordered" evidence="1">
    <location>
        <begin position="1218"/>
        <end position="1268"/>
    </location>
</feature>
<dbReference type="EMBL" id="ML119768">
    <property type="protein sequence ID" value="RPA75241.1"/>
    <property type="molecule type" value="Genomic_DNA"/>
</dbReference>
<gene>
    <name evidence="2" type="ORF">BJ508DRAFT_365785</name>
</gene>
<name>A0A3N4HTC6_ASCIM</name>
<feature type="compositionally biased region" description="Polar residues" evidence="1">
    <location>
        <begin position="222"/>
        <end position="233"/>
    </location>
</feature>
<accession>A0A3N4HTC6</accession>
<feature type="compositionally biased region" description="Polar residues" evidence="1">
    <location>
        <begin position="1145"/>
        <end position="1160"/>
    </location>
</feature>
<organism evidence="2 3">
    <name type="scientific">Ascobolus immersus RN42</name>
    <dbReference type="NCBI Taxonomy" id="1160509"/>
    <lineage>
        <taxon>Eukaryota</taxon>
        <taxon>Fungi</taxon>
        <taxon>Dikarya</taxon>
        <taxon>Ascomycota</taxon>
        <taxon>Pezizomycotina</taxon>
        <taxon>Pezizomycetes</taxon>
        <taxon>Pezizales</taxon>
        <taxon>Ascobolaceae</taxon>
        <taxon>Ascobolus</taxon>
    </lineage>
</organism>
<dbReference type="STRING" id="1160509.A0A3N4HTC6"/>
<feature type="region of interest" description="Disordered" evidence="1">
    <location>
        <begin position="26"/>
        <end position="149"/>
    </location>
</feature>
<feature type="compositionally biased region" description="Polar residues" evidence="1">
    <location>
        <begin position="443"/>
        <end position="452"/>
    </location>
</feature>
<feature type="region of interest" description="Disordered" evidence="1">
    <location>
        <begin position="1145"/>
        <end position="1185"/>
    </location>
</feature>
<feature type="compositionally biased region" description="Basic and acidic residues" evidence="1">
    <location>
        <begin position="265"/>
        <end position="278"/>
    </location>
</feature>
<dbReference type="CDD" id="cd00198">
    <property type="entry name" value="vWFA"/>
    <property type="match status" value="1"/>
</dbReference>
<protein>
    <recommendedName>
        <fullName evidence="4">VWFA domain-containing protein</fullName>
    </recommendedName>
</protein>
<evidence type="ECO:0000313" key="3">
    <source>
        <dbReference type="Proteomes" id="UP000275078"/>
    </source>
</evidence>
<feature type="compositionally biased region" description="Polar residues" evidence="1">
    <location>
        <begin position="137"/>
        <end position="149"/>
    </location>
</feature>
<evidence type="ECO:0008006" key="4">
    <source>
        <dbReference type="Google" id="ProtNLM"/>
    </source>
</evidence>
<feature type="region of interest" description="Disordered" evidence="1">
    <location>
        <begin position="1072"/>
        <end position="1107"/>
    </location>
</feature>
<feature type="compositionally biased region" description="Polar residues" evidence="1">
    <location>
        <begin position="470"/>
        <end position="498"/>
    </location>
</feature>
<feature type="compositionally biased region" description="Low complexity" evidence="1">
    <location>
        <begin position="299"/>
        <end position="313"/>
    </location>
</feature>
<dbReference type="SUPFAM" id="SSF53300">
    <property type="entry name" value="vWA-like"/>
    <property type="match status" value="1"/>
</dbReference>
<dbReference type="Gene3D" id="3.40.50.410">
    <property type="entry name" value="von Willebrand factor, type A domain"/>
    <property type="match status" value="1"/>
</dbReference>
<sequence length="1268" mass="138817">MSRPPLSAILNPPQDTSLFASLKRRTQQEVPFSFNPTERLDVVKTRNPPDNTDRSGSSGLRVRKIRQRRRASDSEVLPQDNGSDLSLPTSTTRTPVSGQLFPSNNYDFETTPKATRFGTLRDSVSSTGSGSEYSYSNNPFDTQRTSYSGTPTPVQDFGFWNLSGLLAAKDGKGSSTSTNTRQRSNSFGKVMEFKRKDTVGPSGLRRASAGSALMSDVDEDGPTSNDTSRSVSVSDLRDAATDTGQGKASRWKSMVSPMPSRKGKKESPRMDPRMEPRIEPPPFGANSFGPLHPSPSVANSYTNSSNSNPNSYYQHPGREIEQNPYVARDQGWQPLHSQPSVSGSQHHIRDEIKSGGKRFMSVLFPLKKKSSTRSSTTQATGVSSSMGSLHHQSSANSRMAMTPPKRSLEMNRSQSSRTPSRQTSYGPTPPRQTSSRTTPPRQNTANSRTPPRQATIDEYDEDVDYDVWSTPPSRVNSVNQIKKSPNGSAGSKSPATVITSVEEESESESETSVADQPFVAWREGRSKSTASTTPSPSGLRMVISPPTSQYGYQGSKNGYLHAEPMLPWSDGKRGRPPFLRLAVEATSEVDKIEARGQQGCWVAVVVRAEVCPGDWDLGVINEFGRGLDVVLVLDISAYTSPASFPALLAAAKDILLLLNQEKDSVAIITVTADPGSRNSNMPAAVETVHFLSPATKTITRHLISVVENLKQNNFGLHPKTRPLKKAITQAAGLFSARHTDNARHILFLSASELPENCTDGLALASDISVHKIAIGPCFMPSSNVMSLAPLGAHLLGNPNNRVLKANNNSWSIPFVGRENTGVKRYILPSAPDIPMLLSFLRSDVRLGVLENVRLSLQPGTNCRIEQALGNLEMRKLTPGESAIICVKLIVGPTTGLPMDPSDPSYKLMMNGKTGLKPKLPLIVTDDEETADRWSVLEQHLEATLGELNTTILTAAAYYNHPLLDSGDSSVVSITERVAVRRYVKGSIWDVSAAFDANGMMRRGERVVRQSLLQALANEEGYIYAEHIPDFDVLGGDELEGWRELRQELEYLSEREFISTGSAPRDRRYLDVSDTRRSDSMERPMGRAGLGTFSTTSTSSWRSPSYPPSPYPTLNLTSEASGASRVTLGLHDEILNDGRAVSFNDSPIGSPYASPQNSPASGYSYDSPGSAYGEERYRADDEEEGLLDGEVEVEYEEEEEEDEARKIWQQLGFIPKGSVRRRAEVGSRKGGRERGDRRVDGDRDAGGDREGNSGLEEIRRERGVRWEEV</sequence>
<feature type="compositionally biased region" description="Low complexity" evidence="1">
    <location>
        <begin position="372"/>
        <end position="394"/>
    </location>
</feature>
<feature type="compositionally biased region" description="Polar residues" evidence="1">
    <location>
        <begin position="80"/>
        <end position="108"/>
    </location>
</feature>
<feature type="compositionally biased region" description="Low complexity" evidence="1">
    <location>
        <begin position="412"/>
        <end position="424"/>
    </location>
</feature>
<dbReference type="OrthoDB" id="5351183at2759"/>
<dbReference type="Proteomes" id="UP000275078">
    <property type="component" value="Unassembled WGS sequence"/>
</dbReference>